<dbReference type="AlphaFoldDB" id="A0A0W8G7H9"/>
<dbReference type="SUPFAM" id="SSF56112">
    <property type="entry name" value="Protein kinase-like (PK-like)"/>
    <property type="match status" value="1"/>
</dbReference>
<feature type="region of interest" description="Disordered" evidence="1">
    <location>
        <begin position="6"/>
        <end position="26"/>
    </location>
</feature>
<proteinExistence type="predicted"/>
<comment type="caution">
    <text evidence="2">The sequence shown here is derived from an EMBL/GenBank/DDBJ whole genome shotgun (WGS) entry which is preliminary data.</text>
</comment>
<dbReference type="GO" id="GO:0047471">
    <property type="term" value="F:maltose alpha-D-glucosyltransferase activity"/>
    <property type="evidence" value="ECO:0007669"/>
    <property type="project" value="UniProtKB-EC"/>
</dbReference>
<evidence type="ECO:0000313" key="2">
    <source>
        <dbReference type="EMBL" id="KUG28988.1"/>
    </source>
</evidence>
<dbReference type="Gene3D" id="3.90.1200.10">
    <property type="match status" value="1"/>
</dbReference>
<name>A0A0W8G7H9_9ZZZZ</name>
<evidence type="ECO:0000256" key="1">
    <source>
        <dbReference type="SAM" id="MobiDB-lite"/>
    </source>
</evidence>
<organism evidence="2">
    <name type="scientific">hydrocarbon metagenome</name>
    <dbReference type="NCBI Taxonomy" id="938273"/>
    <lineage>
        <taxon>unclassified sequences</taxon>
        <taxon>metagenomes</taxon>
        <taxon>ecological metagenomes</taxon>
    </lineage>
</organism>
<accession>A0A0W8G7H9</accession>
<sequence length="294" mass="31899">MARALENVLASGPEATASPPAPVRLQSAPPREAARTLARHLGHFHLEMLSLLGTRTAQLHLALASDPADERFAPEPFSLLYQRSAYQSMRNLAKRTLATLRSRLAGLGDENALQARDILASEKTMLEVFSRFAAKKFVTVKTRLHGDLTLSRVLYTGKDFVFGDFEGDTGKPVSERRIKRSPLRDVAGLCLSMLFAAHAGSARLCRERQSDAAALAPWVEPLAFTAASALWSGYREKAAGAAFVPASEETLWTMFHCFLLEHALGRLSKALAGDLPDEVTSSLAALTGIMRALG</sequence>
<reference evidence="2" key="1">
    <citation type="journal article" date="2015" name="Proc. Natl. Acad. Sci. U.S.A.">
        <title>Networks of energetic and metabolic interactions define dynamics in microbial communities.</title>
        <authorList>
            <person name="Embree M."/>
            <person name="Liu J.K."/>
            <person name="Al-Bassam M.M."/>
            <person name="Zengler K."/>
        </authorList>
    </citation>
    <scope>NUCLEOTIDE SEQUENCE</scope>
</reference>
<gene>
    <name evidence="2" type="ORF">ASZ90_001168</name>
</gene>
<protein>
    <submittedName>
        <fullName evidence="2">Trehalose synthase</fullName>
        <ecNumber evidence="2">5.4.99.16</ecNumber>
    </submittedName>
</protein>
<dbReference type="EC" id="5.4.99.16" evidence="2"/>
<dbReference type="EMBL" id="LNQE01000149">
    <property type="protein sequence ID" value="KUG28988.1"/>
    <property type="molecule type" value="Genomic_DNA"/>
</dbReference>
<dbReference type="InterPro" id="IPR011009">
    <property type="entry name" value="Kinase-like_dom_sf"/>
</dbReference>
<keyword evidence="2" id="KW-0413">Isomerase</keyword>